<evidence type="ECO:0000256" key="5">
    <source>
        <dbReference type="ARBA" id="ARBA00022989"/>
    </source>
</evidence>
<dbReference type="Gene3D" id="1.10.3720.10">
    <property type="entry name" value="MetI-like"/>
    <property type="match status" value="1"/>
</dbReference>
<dbReference type="NCBIfam" id="TIGR01097">
    <property type="entry name" value="PhnE"/>
    <property type="match status" value="1"/>
</dbReference>
<keyword evidence="6 7" id="KW-0472">Membrane</keyword>
<feature type="transmembrane region" description="Helical" evidence="7">
    <location>
        <begin position="26"/>
        <end position="46"/>
    </location>
</feature>
<dbReference type="Pfam" id="PF00528">
    <property type="entry name" value="BPD_transp_1"/>
    <property type="match status" value="1"/>
</dbReference>
<evidence type="ECO:0000256" key="7">
    <source>
        <dbReference type="RuleBase" id="RU363032"/>
    </source>
</evidence>
<dbReference type="PANTHER" id="PTHR30043">
    <property type="entry name" value="PHOSPHONATES TRANSPORT SYSTEM PERMEASE PROTEIN"/>
    <property type="match status" value="1"/>
</dbReference>
<dbReference type="AlphaFoldDB" id="A0A494YWS5"/>
<comment type="subcellular location">
    <subcellularLocation>
        <location evidence="1 7">Cell membrane</location>
        <topology evidence="1 7">Multi-pass membrane protein</topology>
    </subcellularLocation>
</comment>
<keyword evidence="10" id="KW-1185">Reference proteome</keyword>
<protein>
    <submittedName>
        <fullName evidence="9">Phosphonate ABC transporter, permease protein PhnE</fullName>
    </submittedName>
</protein>
<keyword evidence="5 7" id="KW-1133">Transmembrane helix</keyword>
<keyword evidence="2 7" id="KW-0813">Transport</keyword>
<feature type="transmembrane region" description="Helical" evidence="7">
    <location>
        <begin position="239"/>
        <end position="259"/>
    </location>
</feature>
<dbReference type="EMBL" id="RBZO01000023">
    <property type="protein sequence ID" value="RKQ14157.1"/>
    <property type="molecule type" value="Genomic_DNA"/>
</dbReference>
<comment type="caution">
    <text evidence="9">The sequence shown here is derived from an EMBL/GenBank/DDBJ whole genome shotgun (WGS) entry which is preliminary data.</text>
</comment>
<organism evidence="9 10">
    <name type="scientific">Oceanobacillus bengalensis</name>
    <dbReference type="NCBI Taxonomy" id="1435466"/>
    <lineage>
        <taxon>Bacteria</taxon>
        <taxon>Bacillati</taxon>
        <taxon>Bacillota</taxon>
        <taxon>Bacilli</taxon>
        <taxon>Bacillales</taxon>
        <taxon>Bacillaceae</taxon>
        <taxon>Oceanobacillus</taxon>
    </lineage>
</organism>
<dbReference type="Proteomes" id="UP000281813">
    <property type="component" value="Unassembled WGS sequence"/>
</dbReference>
<evidence type="ECO:0000313" key="10">
    <source>
        <dbReference type="Proteomes" id="UP000281813"/>
    </source>
</evidence>
<dbReference type="OrthoDB" id="9808005at2"/>
<feature type="domain" description="ABC transmembrane type-1" evidence="8">
    <location>
        <begin position="80"/>
        <end position="260"/>
    </location>
</feature>
<keyword evidence="4 7" id="KW-0812">Transmembrane</keyword>
<feature type="transmembrane region" description="Helical" evidence="7">
    <location>
        <begin position="86"/>
        <end position="105"/>
    </location>
</feature>
<evidence type="ECO:0000256" key="1">
    <source>
        <dbReference type="ARBA" id="ARBA00004651"/>
    </source>
</evidence>
<gene>
    <name evidence="9" type="primary">phnE</name>
    <name evidence="9" type="ORF">D8M05_14095</name>
</gene>
<dbReference type="SUPFAM" id="SSF161098">
    <property type="entry name" value="MetI-like"/>
    <property type="match status" value="1"/>
</dbReference>
<feature type="transmembrane region" description="Helical" evidence="7">
    <location>
        <begin position="112"/>
        <end position="129"/>
    </location>
</feature>
<evidence type="ECO:0000256" key="3">
    <source>
        <dbReference type="ARBA" id="ARBA00022475"/>
    </source>
</evidence>
<proteinExistence type="inferred from homology"/>
<evidence type="ECO:0000256" key="6">
    <source>
        <dbReference type="ARBA" id="ARBA00023136"/>
    </source>
</evidence>
<reference evidence="9 10" key="1">
    <citation type="journal article" date="2015" name="Antonie Van Leeuwenhoek">
        <title>Oceanobacillus bengalensis sp. nov., a bacterium isolated from seawater of the Bay of Bengal.</title>
        <authorList>
            <person name="Yongchang O."/>
            <person name="Xiang W."/>
            <person name="Wang G."/>
        </authorList>
    </citation>
    <scope>NUCLEOTIDE SEQUENCE [LARGE SCALE GENOMIC DNA]</scope>
    <source>
        <strain evidence="9 10">MCCC 1K00260</strain>
    </source>
</reference>
<dbReference type="InterPro" id="IPR000515">
    <property type="entry name" value="MetI-like"/>
</dbReference>
<evidence type="ECO:0000256" key="2">
    <source>
        <dbReference type="ARBA" id="ARBA00022448"/>
    </source>
</evidence>
<name>A0A494YWS5_9BACI</name>
<dbReference type="PROSITE" id="PS50928">
    <property type="entry name" value="ABC_TM1"/>
    <property type="match status" value="1"/>
</dbReference>
<evidence type="ECO:0000259" key="8">
    <source>
        <dbReference type="PROSITE" id="PS50928"/>
    </source>
</evidence>
<evidence type="ECO:0000313" key="9">
    <source>
        <dbReference type="EMBL" id="RKQ14157.1"/>
    </source>
</evidence>
<dbReference type="InterPro" id="IPR035906">
    <property type="entry name" value="MetI-like_sf"/>
</dbReference>
<evidence type="ECO:0000256" key="4">
    <source>
        <dbReference type="ARBA" id="ARBA00022692"/>
    </source>
</evidence>
<comment type="similarity">
    <text evidence="7">Belongs to the binding-protein-dependent transport system permease family.</text>
</comment>
<dbReference type="GO" id="GO:0005886">
    <property type="term" value="C:plasma membrane"/>
    <property type="evidence" value="ECO:0007669"/>
    <property type="project" value="UniProtKB-SubCell"/>
</dbReference>
<accession>A0A494YWS5</accession>
<dbReference type="GO" id="GO:0015416">
    <property type="term" value="F:ABC-type phosphonate transporter activity"/>
    <property type="evidence" value="ECO:0007669"/>
    <property type="project" value="InterPro"/>
</dbReference>
<dbReference type="InterPro" id="IPR005769">
    <property type="entry name" value="PhnE/PtxC"/>
</dbReference>
<dbReference type="PANTHER" id="PTHR30043:SF1">
    <property type="entry name" value="ABC TRANSPORT SYSTEM PERMEASE PROTEIN P69"/>
    <property type="match status" value="1"/>
</dbReference>
<dbReference type="CDD" id="cd06261">
    <property type="entry name" value="TM_PBP2"/>
    <property type="match status" value="1"/>
</dbReference>
<feature type="transmembrane region" description="Helical" evidence="7">
    <location>
        <begin position="215"/>
        <end position="233"/>
    </location>
</feature>
<dbReference type="RefSeq" id="WP_121132882.1">
    <property type="nucleotide sequence ID" value="NZ_JBHUFK010000064.1"/>
</dbReference>
<keyword evidence="3" id="KW-1003">Cell membrane</keyword>
<sequence length="271" mass="30200">MYDRIFLPKKITLENGKTVYEKRSRLPFIVALLLLAVIISIRITGFELELLLERWMQFFVIIGQMIPPNWEHFSNIWVPLLDTIKMSLLGSLLGALVALPIAVLASSNIVKSKVVVALFTFFLSILRTLPTLISALIATFVFGLGTVAGTVAIFLFTLAYVGKLLYEQIENVDMGAFEAMESIGLTKVQAFRYAVFPQILPNYLSTSLFCFEGNVRYAAILGYVGAGGIGLLLNEGLGWRNYANVGIILLLLVITVFIIENASEYFRKKLM</sequence>
<feature type="transmembrane region" description="Helical" evidence="7">
    <location>
        <begin position="135"/>
        <end position="161"/>
    </location>
</feature>